<evidence type="ECO:0000313" key="2">
    <source>
        <dbReference type="EMBL" id="GFE25760.1"/>
    </source>
</evidence>
<feature type="compositionally biased region" description="Polar residues" evidence="1">
    <location>
        <begin position="28"/>
        <end position="38"/>
    </location>
</feature>
<accession>A0A640TRE1</accession>
<sequence length="74" mass="7619">MAEDNKAAQTPPVTAHLWDFSGTFSSARGTSEGLSAAQSGKRVKGRKGPQTQVRGPFRGNVPGGGGRVGLYAGF</sequence>
<dbReference type="AlphaFoldDB" id="A0A640TRE1"/>
<proteinExistence type="predicted"/>
<gene>
    <name evidence="2" type="ORF">Sliba_62130</name>
</gene>
<protein>
    <submittedName>
        <fullName evidence="2">Uncharacterized protein</fullName>
    </submittedName>
</protein>
<name>A0A640TRE1_STRNI</name>
<comment type="caution">
    <text evidence="2">The sequence shown here is derived from an EMBL/GenBank/DDBJ whole genome shotgun (WGS) entry which is preliminary data.</text>
</comment>
<feature type="region of interest" description="Disordered" evidence="1">
    <location>
        <begin position="28"/>
        <end position="65"/>
    </location>
</feature>
<evidence type="ECO:0000313" key="3">
    <source>
        <dbReference type="Proteomes" id="UP000429552"/>
    </source>
</evidence>
<dbReference type="Proteomes" id="UP000429552">
    <property type="component" value="Unassembled WGS sequence"/>
</dbReference>
<organism evidence="2 3">
    <name type="scientific">Streptomyces nigrescens</name>
    <dbReference type="NCBI Taxonomy" id="1920"/>
    <lineage>
        <taxon>Bacteria</taxon>
        <taxon>Bacillati</taxon>
        <taxon>Actinomycetota</taxon>
        <taxon>Actinomycetes</taxon>
        <taxon>Kitasatosporales</taxon>
        <taxon>Streptomycetaceae</taxon>
        <taxon>Streptomyces</taxon>
    </lineage>
</organism>
<dbReference type="EMBL" id="BLIP01000002">
    <property type="protein sequence ID" value="GFE25760.1"/>
    <property type="molecule type" value="Genomic_DNA"/>
</dbReference>
<reference evidence="2 3" key="1">
    <citation type="submission" date="2019-12" db="EMBL/GenBank/DDBJ databases">
        <title>Whole genome shotgun sequence of Streptomyces libani subsp. libani NBRC 13452.</title>
        <authorList>
            <person name="Ichikawa N."/>
            <person name="Kimura A."/>
            <person name="Kitahashi Y."/>
            <person name="Komaki H."/>
            <person name="Tamura T."/>
        </authorList>
    </citation>
    <scope>NUCLEOTIDE SEQUENCE [LARGE SCALE GENOMIC DNA]</scope>
    <source>
        <strain evidence="2 3">NBRC 13452</strain>
    </source>
</reference>
<evidence type="ECO:0000256" key="1">
    <source>
        <dbReference type="SAM" id="MobiDB-lite"/>
    </source>
</evidence>